<evidence type="ECO:0000259" key="1">
    <source>
        <dbReference type="PROSITE" id="PS50851"/>
    </source>
</evidence>
<dbReference type="GO" id="GO:0006935">
    <property type="term" value="P:chemotaxis"/>
    <property type="evidence" value="ECO:0007669"/>
    <property type="project" value="InterPro"/>
</dbReference>
<protein>
    <submittedName>
        <fullName evidence="2">Chemotaxis protein CheW</fullName>
    </submittedName>
</protein>
<dbReference type="PANTHER" id="PTHR22617">
    <property type="entry name" value="CHEMOTAXIS SENSOR HISTIDINE KINASE-RELATED"/>
    <property type="match status" value="1"/>
</dbReference>
<dbReference type="Proteomes" id="UP000474159">
    <property type="component" value="Unassembled WGS sequence"/>
</dbReference>
<evidence type="ECO:0000313" key="2">
    <source>
        <dbReference type="EMBL" id="KAB1071856.1"/>
    </source>
</evidence>
<gene>
    <name evidence="2" type="ORF">F6X53_28815</name>
</gene>
<sequence length="175" mass="18185">MEAALPLSSSRPASAASAAYLLLDVAGVACALPRAAVSEILPLPNLFRLPTLGPLLAGFLNLGGVPVPVVDLARLFGLRAAARDPGPYDHLVLAADRATAFLVDRVSDLVTVEPEAVRSVSGRQTLNGCVEAEITLGDRLVHALAPARILTLEEQERLAALTRAAQDRLAALAVG</sequence>
<name>A0A6L3STC0_9HYPH</name>
<organism evidence="2 3">
    <name type="scientific">Methylobacterium soli</name>
    <dbReference type="NCBI Taxonomy" id="553447"/>
    <lineage>
        <taxon>Bacteria</taxon>
        <taxon>Pseudomonadati</taxon>
        <taxon>Pseudomonadota</taxon>
        <taxon>Alphaproteobacteria</taxon>
        <taxon>Hyphomicrobiales</taxon>
        <taxon>Methylobacteriaceae</taxon>
        <taxon>Methylobacterium</taxon>
    </lineage>
</organism>
<dbReference type="Pfam" id="PF01584">
    <property type="entry name" value="CheW"/>
    <property type="match status" value="1"/>
</dbReference>
<dbReference type="Gene3D" id="2.40.50.180">
    <property type="entry name" value="CheA-289, Domain 4"/>
    <property type="match status" value="1"/>
</dbReference>
<dbReference type="GO" id="GO:0005829">
    <property type="term" value="C:cytosol"/>
    <property type="evidence" value="ECO:0007669"/>
    <property type="project" value="TreeGrafter"/>
</dbReference>
<keyword evidence="3" id="KW-1185">Reference proteome</keyword>
<dbReference type="EMBL" id="VZZK01000052">
    <property type="protein sequence ID" value="KAB1071856.1"/>
    <property type="molecule type" value="Genomic_DNA"/>
</dbReference>
<dbReference type="OrthoDB" id="7584342at2"/>
<evidence type="ECO:0000313" key="3">
    <source>
        <dbReference type="Proteomes" id="UP000474159"/>
    </source>
</evidence>
<accession>A0A6L3STC0</accession>
<proteinExistence type="predicted"/>
<dbReference type="InterPro" id="IPR002545">
    <property type="entry name" value="CheW-lke_dom"/>
</dbReference>
<dbReference type="Gene3D" id="2.30.30.40">
    <property type="entry name" value="SH3 Domains"/>
    <property type="match status" value="1"/>
</dbReference>
<dbReference type="SUPFAM" id="SSF50341">
    <property type="entry name" value="CheW-like"/>
    <property type="match status" value="1"/>
</dbReference>
<dbReference type="InterPro" id="IPR039315">
    <property type="entry name" value="CheW"/>
</dbReference>
<dbReference type="GO" id="GO:0007165">
    <property type="term" value="P:signal transduction"/>
    <property type="evidence" value="ECO:0007669"/>
    <property type="project" value="InterPro"/>
</dbReference>
<dbReference type="PROSITE" id="PS50851">
    <property type="entry name" value="CHEW"/>
    <property type="match status" value="1"/>
</dbReference>
<dbReference type="PANTHER" id="PTHR22617:SF23">
    <property type="entry name" value="CHEMOTAXIS PROTEIN CHEW"/>
    <property type="match status" value="1"/>
</dbReference>
<dbReference type="AlphaFoldDB" id="A0A6L3STC0"/>
<reference evidence="2 3" key="1">
    <citation type="submission" date="2019-09" db="EMBL/GenBank/DDBJ databases">
        <title>YIM 48816 draft genome.</title>
        <authorList>
            <person name="Jiang L."/>
        </authorList>
    </citation>
    <scope>NUCLEOTIDE SEQUENCE [LARGE SCALE GENOMIC DNA]</scope>
    <source>
        <strain evidence="2 3">YIM 48816</strain>
    </source>
</reference>
<feature type="domain" description="CheW-like" evidence="1">
    <location>
        <begin position="17"/>
        <end position="155"/>
    </location>
</feature>
<dbReference type="SMART" id="SM00260">
    <property type="entry name" value="CheW"/>
    <property type="match status" value="1"/>
</dbReference>
<comment type="caution">
    <text evidence="2">The sequence shown here is derived from an EMBL/GenBank/DDBJ whole genome shotgun (WGS) entry which is preliminary data.</text>
</comment>
<dbReference type="InterPro" id="IPR036061">
    <property type="entry name" value="CheW-like_dom_sf"/>
</dbReference>